<reference evidence="2 3" key="1">
    <citation type="journal article" date="2016" name="Int. J. Syst. Evol. Microbiol.">
        <title>Pseudaminobacter manganicus sp. nov., isolated from sludge of a manganese mine.</title>
        <authorList>
            <person name="Li J."/>
            <person name="Huang J."/>
            <person name="Liao S."/>
            <person name="Wang G."/>
        </authorList>
    </citation>
    <scope>NUCLEOTIDE SEQUENCE [LARGE SCALE GENOMIC DNA]</scope>
    <source>
        <strain evidence="2 3">JH-7</strain>
    </source>
</reference>
<feature type="transmembrane region" description="Helical" evidence="1">
    <location>
        <begin position="121"/>
        <end position="137"/>
    </location>
</feature>
<evidence type="ECO:0000313" key="3">
    <source>
        <dbReference type="Proteomes" id="UP000191905"/>
    </source>
</evidence>
<comment type="caution">
    <text evidence="2">The sequence shown here is derived from an EMBL/GenBank/DDBJ whole genome shotgun (WGS) entry which is preliminary data.</text>
</comment>
<evidence type="ECO:0000313" key="2">
    <source>
        <dbReference type="EMBL" id="OQM76175.1"/>
    </source>
</evidence>
<dbReference type="RefSeq" id="WP_080919143.1">
    <property type="nucleotide sequence ID" value="NZ_MDET01000010.1"/>
</dbReference>
<sequence length="152" mass="15963">MGALSSLIAGLASGETVALVRRARWTALVYTIAALAGLCGIGFLIGACYVWTSRQYGVLHAAFGFGIGFLVLAGLIILVSRFTAALRARKRATQRRSDMTAIGVTAVLAVLPSLLRGKRGIGLLLAPAAALAAYAIYRENKGSDKDGPTERR</sequence>
<dbReference type="EMBL" id="MDET01000010">
    <property type="protein sequence ID" value="OQM76175.1"/>
    <property type="molecule type" value="Genomic_DNA"/>
</dbReference>
<gene>
    <name evidence="2" type="ORF">BFN67_16055</name>
</gene>
<accession>A0A1V8RSP8</accession>
<evidence type="ECO:0000256" key="1">
    <source>
        <dbReference type="SAM" id="Phobius"/>
    </source>
</evidence>
<keyword evidence="1" id="KW-0472">Membrane</keyword>
<name>A0A1V8RSP8_9HYPH</name>
<feature type="transmembrane region" description="Helical" evidence="1">
    <location>
        <begin position="27"/>
        <end position="52"/>
    </location>
</feature>
<keyword evidence="3" id="KW-1185">Reference proteome</keyword>
<dbReference type="Proteomes" id="UP000191905">
    <property type="component" value="Unassembled WGS sequence"/>
</dbReference>
<evidence type="ECO:0008006" key="4">
    <source>
        <dbReference type="Google" id="ProtNLM"/>
    </source>
</evidence>
<feature type="transmembrane region" description="Helical" evidence="1">
    <location>
        <begin position="58"/>
        <end position="79"/>
    </location>
</feature>
<keyword evidence="1" id="KW-0812">Transmembrane</keyword>
<dbReference type="STRING" id="1873176.BFN67_16055"/>
<protein>
    <recommendedName>
        <fullName evidence="4">Phage holin family protein</fullName>
    </recommendedName>
</protein>
<feature type="transmembrane region" description="Helical" evidence="1">
    <location>
        <begin position="99"/>
        <end position="115"/>
    </location>
</feature>
<dbReference type="AlphaFoldDB" id="A0A1V8RSP8"/>
<keyword evidence="1" id="KW-1133">Transmembrane helix</keyword>
<proteinExistence type="predicted"/>
<dbReference type="OrthoDB" id="8098681at2"/>
<organism evidence="2 3">
    <name type="scientific">Manganibacter manganicus</name>
    <dbReference type="NCBI Taxonomy" id="1873176"/>
    <lineage>
        <taxon>Bacteria</taxon>
        <taxon>Pseudomonadati</taxon>
        <taxon>Pseudomonadota</taxon>
        <taxon>Alphaproteobacteria</taxon>
        <taxon>Hyphomicrobiales</taxon>
        <taxon>Phyllobacteriaceae</taxon>
        <taxon>Manganibacter</taxon>
    </lineage>
</organism>